<evidence type="ECO:0000313" key="1">
    <source>
        <dbReference type="EMBL" id="KAJ7548639.1"/>
    </source>
</evidence>
<organism evidence="1 2">
    <name type="scientific">Diphasiastrum complanatum</name>
    <name type="common">Issler's clubmoss</name>
    <name type="synonym">Lycopodium complanatum</name>
    <dbReference type="NCBI Taxonomy" id="34168"/>
    <lineage>
        <taxon>Eukaryota</taxon>
        <taxon>Viridiplantae</taxon>
        <taxon>Streptophyta</taxon>
        <taxon>Embryophyta</taxon>
        <taxon>Tracheophyta</taxon>
        <taxon>Lycopodiopsida</taxon>
        <taxon>Lycopodiales</taxon>
        <taxon>Lycopodiaceae</taxon>
        <taxon>Lycopodioideae</taxon>
        <taxon>Diphasiastrum</taxon>
    </lineage>
</organism>
<dbReference type="EMBL" id="CM055098">
    <property type="protein sequence ID" value="KAJ7548639.1"/>
    <property type="molecule type" value="Genomic_DNA"/>
</dbReference>
<proteinExistence type="predicted"/>
<sequence length="352" mass="38730">MEMNVDRLDMASLAPRGIANNQQASEDLSKKIRKPYTISKSRESWTDQEHEKFLEALQLFDRDWKKIESFVGTKTVIQIRSHAQKYFLKVQKNGTGEHVPPPRPKRKSAQPYPQKASKNGDNASEPGSVSILDGRNQSTNCCSSGYSSGGWSHDTLLVGTGSHRSPPPRGTPDFAVVYQFIGMVFDPGASCHLKVLSEMTPIDRDTVLLLMRNLIINIASPIFQECKLLLADSNSNSTTHNATQTNGTDKLISTSCALSEVQYLPAANGLTSFPGKQGLEKLDPNIDNILSHFDSGHIPVIHPRSFQAQLESLTQRQFSAESGSIADIMSLPPLLLENSSLPQLVDSTPWNS</sequence>
<comment type="caution">
    <text evidence="1">The sequence shown here is derived from an EMBL/GenBank/DDBJ whole genome shotgun (WGS) entry which is preliminary data.</text>
</comment>
<dbReference type="Proteomes" id="UP001162992">
    <property type="component" value="Chromosome 7"/>
</dbReference>
<reference evidence="2" key="1">
    <citation type="journal article" date="2024" name="Proc. Natl. Acad. Sci. U.S.A.">
        <title>Extraordinary preservation of gene collinearity over three hundred million years revealed in homosporous lycophytes.</title>
        <authorList>
            <person name="Li C."/>
            <person name="Wickell D."/>
            <person name="Kuo L.Y."/>
            <person name="Chen X."/>
            <person name="Nie B."/>
            <person name="Liao X."/>
            <person name="Peng D."/>
            <person name="Ji J."/>
            <person name="Jenkins J."/>
            <person name="Williams M."/>
            <person name="Shu S."/>
            <person name="Plott C."/>
            <person name="Barry K."/>
            <person name="Rajasekar S."/>
            <person name="Grimwood J."/>
            <person name="Han X."/>
            <person name="Sun S."/>
            <person name="Hou Z."/>
            <person name="He W."/>
            <person name="Dai G."/>
            <person name="Sun C."/>
            <person name="Schmutz J."/>
            <person name="Leebens-Mack J.H."/>
            <person name="Li F.W."/>
            <person name="Wang L."/>
        </authorList>
    </citation>
    <scope>NUCLEOTIDE SEQUENCE [LARGE SCALE GENOMIC DNA]</scope>
    <source>
        <strain evidence="2">cv. PW_Plant_1</strain>
    </source>
</reference>
<keyword evidence="2" id="KW-1185">Reference proteome</keyword>
<protein>
    <submittedName>
        <fullName evidence="1">Uncharacterized protein</fullName>
    </submittedName>
</protein>
<name>A0ACC2D2W5_DIPCM</name>
<gene>
    <name evidence="1" type="ORF">O6H91_07G020700</name>
</gene>
<evidence type="ECO:0000313" key="2">
    <source>
        <dbReference type="Proteomes" id="UP001162992"/>
    </source>
</evidence>
<accession>A0ACC2D2W5</accession>